<dbReference type="GO" id="GO:0030170">
    <property type="term" value="F:pyridoxal phosphate binding"/>
    <property type="evidence" value="ECO:0007669"/>
    <property type="project" value="InterPro"/>
</dbReference>
<dbReference type="EMBL" id="BMHV01000003">
    <property type="protein sequence ID" value="GGF55199.1"/>
    <property type="molecule type" value="Genomic_DNA"/>
</dbReference>
<accession>A0A917BQP8</accession>
<sequence length="437" mass="48125">MTYMTNKTITDPCDLSFLNVFEELESSVRTYCRKFPVKFTKARNATLWDDTGKSYLDFLSCAGALNYGHNHPVLKSVLIDYLQSDGVTTSLDMHTSAKADFLETFNRQILRPRGLKYKIQFTGPTGTNAIEAALKVARKATGRSNVVAFTNGFHGMTLGSLALTANGEDRKSGGTGLSDTVRMPYYDYFGEGVDTVTYLDKIISDPAGGIDKPAAIVLETVQGEGGLNVASRRWLRDLSNFAKRENILLIVDEVQTGCGRTGSFFSFERASLEPDLVCLSKSIGGFGLPMAIVLIKSDLDTQNPGEHSGTFRGNNLAFICARHALDFWNDAAFVNHLENNIQILKDKLDHIARTHAQHGLLVKGLGLMKGVDVHDPLLARRIQNDMFAQGVILETCGPKNQIIKIMPPLTIEDDDLVRGLDILEQVITAQLRDMEKG</sequence>
<keyword evidence="5 6" id="KW-0663">Pyridoxal phosphate</keyword>
<dbReference type="PANTHER" id="PTHR43552:SF2">
    <property type="entry name" value="DIAMINOBUTYRATE--2-OXOGLUTARATE TRANSAMINASE"/>
    <property type="match status" value="1"/>
</dbReference>
<dbReference type="Proteomes" id="UP000632498">
    <property type="component" value="Unassembled WGS sequence"/>
</dbReference>
<dbReference type="InterPro" id="IPR049704">
    <property type="entry name" value="Aminotrans_3_PPA_site"/>
</dbReference>
<dbReference type="NCBIfam" id="TIGR02407">
    <property type="entry name" value="ectoine_ectB"/>
    <property type="match status" value="1"/>
</dbReference>
<dbReference type="AlphaFoldDB" id="A0A917BQP8"/>
<dbReference type="GO" id="GO:0045303">
    <property type="term" value="F:diaminobutyrate-2-oxoglutarate transaminase activity"/>
    <property type="evidence" value="ECO:0007669"/>
    <property type="project" value="UniProtKB-EC"/>
</dbReference>
<dbReference type="InterPro" id="IPR015421">
    <property type="entry name" value="PyrdxlP-dep_Trfase_major"/>
</dbReference>
<proteinExistence type="inferred from homology"/>
<dbReference type="InterPro" id="IPR005814">
    <property type="entry name" value="Aminotrans_3"/>
</dbReference>
<name>A0A917BQP8_9PROT</name>
<dbReference type="GO" id="GO:0047307">
    <property type="term" value="F:diaminobutyrate-pyruvate transaminase activity"/>
    <property type="evidence" value="ECO:0007669"/>
    <property type="project" value="InterPro"/>
</dbReference>
<dbReference type="InterPro" id="IPR012773">
    <property type="entry name" value="Ectoine_EctB"/>
</dbReference>
<dbReference type="Gene3D" id="3.40.640.10">
    <property type="entry name" value="Type I PLP-dependent aspartate aminotransferase-like (Major domain)"/>
    <property type="match status" value="1"/>
</dbReference>
<evidence type="ECO:0000256" key="7">
    <source>
        <dbReference type="RuleBase" id="RU365034"/>
    </source>
</evidence>
<gene>
    <name evidence="8" type="primary">ectB</name>
    <name evidence="8" type="ORF">GCM10011332_05750</name>
</gene>
<evidence type="ECO:0000313" key="8">
    <source>
        <dbReference type="EMBL" id="GGF55199.1"/>
    </source>
</evidence>
<dbReference type="SUPFAM" id="SSF53383">
    <property type="entry name" value="PLP-dependent transferases"/>
    <property type="match status" value="1"/>
</dbReference>
<dbReference type="EC" id="2.6.1.76" evidence="7"/>
<dbReference type="Pfam" id="PF00202">
    <property type="entry name" value="Aminotran_3"/>
    <property type="match status" value="1"/>
</dbReference>
<comment type="catalytic activity">
    <reaction evidence="7">
        <text>L-2,4-diaminobutanoate + 2-oxoglutarate = L-aspartate 4-semialdehyde + L-glutamate</text>
        <dbReference type="Rhea" id="RHEA:11160"/>
        <dbReference type="ChEBI" id="CHEBI:16810"/>
        <dbReference type="ChEBI" id="CHEBI:29985"/>
        <dbReference type="ChEBI" id="CHEBI:58761"/>
        <dbReference type="ChEBI" id="CHEBI:537519"/>
        <dbReference type="EC" id="2.6.1.76"/>
    </reaction>
</comment>
<comment type="caution">
    <text evidence="8">The sequence shown here is derived from an EMBL/GenBank/DDBJ whole genome shotgun (WGS) entry which is preliminary data.</text>
</comment>
<reference evidence="8" key="1">
    <citation type="journal article" date="2014" name="Int. J. Syst. Evol. Microbiol.">
        <title>Complete genome sequence of Corynebacterium casei LMG S-19264T (=DSM 44701T), isolated from a smear-ripened cheese.</title>
        <authorList>
            <consortium name="US DOE Joint Genome Institute (JGI-PGF)"/>
            <person name="Walter F."/>
            <person name="Albersmeier A."/>
            <person name="Kalinowski J."/>
            <person name="Ruckert C."/>
        </authorList>
    </citation>
    <scope>NUCLEOTIDE SEQUENCE</scope>
    <source>
        <strain evidence="8">CGMCC 1.15254</strain>
    </source>
</reference>
<keyword evidence="9" id="KW-1185">Reference proteome</keyword>
<evidence type="ECO:0000256" key="6">
    <source>
        <dbReference type="RuleBase" id="RU003560"/>
    </source>
</evidence>
<organism evidence="8 9">
    <name type="scientific">Terasakiella brassicae</name>
    <dbReference type="NCBI Taxonomy" id="1634917"/>
    <lineage>
        <taxon>Bacteria</taxon>
        <taxon>Pseudomonadati</taxon>
        <taxon>Pseudomonadota</taxon>
        <taxon>Alphaproteobacteria</taxon>
        <taxon>Rhodospirillales</taxon>
        <taxon>Terasakiellaceae</taxon>
        <taxon>Terasakiella</taxon>
    </lineage>
</organism>
<evidence type="ECO:0000256" key="1">
    <source>
        <dbReference type="ARBA" id="ARBA00001933"/>
    </source>
</evidence>
<dbReference type="InterPro" id="IPR015424">
    <property type="entry name" value="PyrdxlP-dep_Trfase"/>
</dbReference>
<reference evidence="8" key="2">
    <citation type="submission" date="2020-09" db="EMBL/GenBank/DDBJ databases">
        <authorList>
            <person name="Sun Q."/>
            <person name="Zhou Y."/>
        </authorList>
    </citation>
    <scope>NUCLEOTIDE SEQUENCE</scope>
    <source>
        <strain evidence="8">CGMCC 1.15254</strain>
    </source>
</reference>
<keyword evidence="3 7" id="KW-0032">Aminotransferase</keyword>
<evidence type="ECO:0000256" key="3">
    <source>
        <dbReference type="ARBA" id="ARBA00022576"/>
    </source>
</evidence>
<dbReference type="RefSeq" id="WP_229734215.1">
    <property type="nucleotide sequence ID" value="NZ_BMHV01000003.1"/>
</dbReference>
<evidence type="ECO:0000313" key="9">
    <source>
        <dbReference type="Proteomes" id="UP000632498"/>
    </source>
</evidence>
<dbReference type="PIRSF" id="PIRSF000521">
    <property type="entry name" value="Transaminase_4ab_Lys_Orn"/>
    <property type="match status" value="1"/>
</dbReference>
<dbReference type="Gene3D" id="3.90.1150.10">
    <property type="entry name" value="Aspartate Aminotransferase, domain 1"/>
    <property type="match status" value="1"/>
</dbReference>
<dbReference type="InterPro" id="IPR015422">
    <property type="entry name" value="PyrdxlP-dep_Trfase_small"/>
</dbReference>
<dbReference type="NCBIfam" id="NF006733">
    <property type="entry name" value="PRK09264.1"/>
    <property type="match status" value="1"/>
</dbReference>
<evidence type="ECO:0000256" key="2">
    <source>
        <dbReference type="ARBA" id="ARBA00008954"/>
    </source>
</evidence>
<dbReference type="NCBIfam" id="TIGR00709">
    <property type="entry name" value="dat"/>
    <property type="match status" value="1"/>
</dbReference>
<dbReference type="PANTHER" id="PTHR43552">
    <property type="entry name" value="DIAMINOBUTYRATE--2-OXOGLUTARATE AMINOTRANSFERASE"/>
    <property type="match status" value="1"/>
</dbReference>
<evidence type="ECO:0000256" key="5">
    <source>
        <dbReference type="ARBA" id="ARBA00022898"/>
    </source>
</evidence>
<keyword evidence="4 7" id="KW-0808">Transferase</keyword>
<dbReference type="CDD" id="cd00610">
    <property type="entry name" value="OAT_like"/>
    <property type="match status" value="1"/>
</dbReference>
<dbReference type="InterPro" id="IPR004637">
    <property type="entry name" value="Dat"/>
</dbReference>
<comment type="similarity">
    <text evidence="2 6">Belongs to the class-III pyridoxal-phosphate-dependent aminotransferase family.</text>
</comment>
<comment type="function">
    <text evidence="7">Catalyzes reversively the conversion of L-aspartate beta-semialdehyde (ASA) to L-2,4-diaminobutyrate (DABA) by transamination with L-glutamate.</text>
</comment>
<comment type="cofactor">
    <cofactor evidence="1 7">
        <name>pyridoxal 5'-phosphate</name>
        <dbReference type="ChEBI" id="CHEBI:597326"/>
    </cofactor>
</comment>
<dbReference type="GO" id="GO:0019491">
    <property type="term" value="P:ectoine biosynthetic process"/>
    <property type="evidence" value="ECO:0007669"/>
    <property type="project" value="InterPro"/>
</dbReference>
<comment type="pathway">
    <text evidence="7">Amine and polyamine biosynthesis; ectoine biosynthesis; L-ectoine from L-aspartate 4-semialdehyde: step 1/3.</text>
</comment>
<protein>
    <recommendedName>
        <fullName evidence="7">Diaminobutyrate--2-oxoglutarate transaminase</fullName>
        <ecNumber evidence="7">2.6.1.76</ecNumber>
    </recommendedName>
    <alternativeName>
        <fullName evidence="7">DABA aminotransferase</fullName>
    </alternativeName>
</protein>
<evidence type="ECO:0000256" key="4">
    <source>
        <dbReference type="ARBA" id="ARBA00022679"/>
    </source>
</evidence>
<dbReference type="PROSITE" id="PS00600">
    <property type="entry name" value="AA_TRANSFER_CLASS_3"/>
    <property type="match status" value="1"/>
</dbReference>